<feature type="compositionally biased region" description="Polar residues" evidence="1">
    <location>
        <begin position="177"/>
        <end position="189"/>
    </location>
</feature>
<proteinExistence type="predicted"/>
<dbReference type="GeneID" id="25728212"/>
<gene>
    <name evidence="2" type="ORF">MNEG_10994</name>
</gene>
<name>A0A0D2MQS1_9CHLO</name>
<evidence type="ECO:0000256" key="1">
    <source>
        <dbReference type="SAM" id="MobiDB-lite"/>
    </source>
</evidence>
<dbReference type="SUPFAM" id="SSF63829">
    <property type="entry name" value="Calcium-dependent phosphotriesterase"/>
    <property type="match status" value="1"/>
</dbReference>
<sequence>MTEPPWQFPAGSSRPKNHRSCPPPAPRLPAPSLVITIPLPRGSRPEGIARASDSEIFVACLSGAILHVDLHTKRVTRVLEERGAALSGVKWDGEQGALFAAATLSGKAYVYFLERTGAAEGGGGGGGGRSAGVGAEGAPVQQEGGQRRGQEGSSERKEGAEKAPAGADEARQGGTPGTQLLGSSIQQPSFKDPVPAAASAAPGAPWRVKRRVAVQLARVPPWYINDVALTRDAALFTDSVASRLFSLPRFFGPDEQPVATAYALGPRFAVLPGQFKSNGLAVLPPETASGKTNASSSDGSGGGEAEVLVANLHEGDFYQVALPSLAAAPRARGALFGPAAAGAAVSRVETPAVERKRLFLDGLWLEGSSTLYAADNFHNRVVRFELVRNQDGGGYKAEPTCVIAPQDYRTPTTLTMTNGDGGGRVLWAVNAHLTTCLPFVPCPSHKFELIGVRPQDFCS</sequence>
<keyword evidence="3" id="KW-1185">Reference proteome</keyword>
<dbReference type="Proteomes" id="UP000054498">
    <property type="component" value="Unassembled WGS sequence"/>
</dbReference>
<dbReference type="AlphaFoldDB" id="A0A0D2MQS1"/>
<reference evidence="2 3" key="1">
    <citation type="journal article" date="2013" name="BMC Genomics">
        <title>Reconstruction of the lipid metabolism for the microalga Monoraphidium neglectum from its genome sequence reveals characteristics suitable for biofuel production.</title>
        <authorList>
            <person name="Bogen C."/>
            <person name="Al-Dilaimi A."/>
            <person name="Albersmeier A."/>
            <person name="Wichmann J."/>
            <person name="Grundmann M."/>
            <person name="Rupp O."/>
            <person name="Lauersen K.J."/>
            <person name="Blifernez-Klassen O."/>
            <person name="Kalinowski J."/>
            <person name="Goesmann A."/>
            <person name="Mussgnug J.H."/>
            <person name="Kruse O."/>
        </authorList>
    </citation>
    <scope>NUCLEOTIDE SEQUENCE [LARGE SCALE GENOMIC DNA]</scope>
    <source>
        <strain evidence="2 3">SAG 48.87</strain>
    </source>
</reference>
<feature type="compositionally biased region" description="Basic and acidic residues" evidence="1">
    <location>
        <begin position="145"/>
        <end position="161"/>
    </location>
</feature>
<organism evidence="2 3">
    <name type="scientific">Monoraphidium neglectum</name>
    <dbReference type="NCBI Taxonomy" id="145388"/>
    <lineage>
        <taxon>Eukaryota</taxon>
        <taxon>Viridiplantae</taxon>
        <taxon>Chlorophyta</taxon>
        <taxon>core chlorophytes</taxon>
        <taxon>Chlorophyceae</taxon>
        <taxon>CS clade</taxon>
        <taxon>Sphaeropleales</taxon>
        <taxon>Selenastraceae</taxon>
        <taxon>Monoraphidium</taxon>
    </lineage>
</organism>
<feature type="compositionally biased region" description="Gly residues" evidence="1">
    <location>
        <begin position="121"/>
        <end position="135"/>
    </location>
</feature>
<dbReference type="OrthoDB" id="546157at2759"/>
<feature type="region of interest" description="Disordered" evidence="1">
    <location>
        <begin position="1"/>
        <end position="29"/>
    </location>
</feature>
<dbReference type="RefSeq" id="XP_013895990.1">
    <property type="nucleotide sequence ID" value="XM_014040536.1"/>
</dbReference>
<accession>A0A0D2MQS1</accession>
<protein>
    <submittedName>
        <fullName evidence="2">Uncharacterized protein</fullName>
    </submittedName>
</protein>
<feature type="compositionally biased region" description="Low complexity" evidence="1">
    <location>
        <begin position="193"/>
        <end position="202"/>
    </location>
</feature>
<dbReference type="KEGG" id="mng:MNEG_10994"/>
<evidence type="ECO:0000313" key="3">
    <source>
        <dbReference type="Proteomes" id="UP000054498"/>
    </source>
</evidence>
<evidence type="ECO:0000313" key="2">
    <source>
        <dbReference type="EMBL" id="KIY96970.1"/>
    </source>
</evidence>
<dbReference type="EMBL" id="KK102767">
    <property type="protein sequence ID" value="KIY96970.1"/>
    <property type="molecule type" value="Genomic_DNA"/>
</dbReference>
<feature type="region of interest" description="Disordered" evidence="1">
    <location>
        <begin position="121"/>
        <end position="202"/>
    </location>
</feature>